<gene>
    <name evidence="1" type="ORF">HannXRQ_Chr01g0029221</name>
</gene>
<dbReference type="AlphaFoldDB" id="A0A251VS12"/>
<reference evidence="2" key="1">
    <citation type="journal article" date="2017" name="Nature">
        <title>The sunflower genome provides insights into oil metabolism, flowering and Asterid evolution.</title>
        <authorList>
            <person name="Badouin H."/>
            <person name="Gouzy J."/>
            <person name="Grassa C.J."/>
            <person name="Murat F."/>
            <person name="Staton S.E."/>
            <person name="Cottret L."/>
            <person name="Lelandais-Briere C."/>
            <person name="Owens G.L."/>
            <person name="Carrere S."/>
            <person name="Mayjonade B."/>
            <person name="Legrand L."/>
            <person name="Gill N."/>
            <person name="Kane N.C."/>
            <person name="Bowers J.E."/>
            <person name="Hubner S."/>
            <person name="Bellec A."/>
            <person name="Berard A."/>
            <person name="Berges H."/>
            <person name="Blanchet N."/>
            <person name="Boniface M.C."/>
            <person name="Brunel D."/>
            <person name="Catrice O."/>
            <person name="Chaidir N."/>
            <person name="Claudel C."/>
            <person name="Donnadieu C."/>
            <person name="Faraut T."/>
            <person name="Fievet G."/>
            <person name="Helmstetter N."/>
            <person name="King M."/>
            <person name="Knapp S.J."/>
            <person name="Lai Z."/>
            <person name="Le Paslier M.C."/>
            <person name="Lippi Y."/>
            <person name="Lorenzon L."/>
            <person name="Mandel J.R."/>
            <person name="Marage G."/>
            <person name="Marchand G."/>
            <person name="Marquand E."/>
            <person name="Bret-Mestries E."/>
            <person name="Morien E."/>
            <person name="Nambeesan S."/>
            <person name="Nguyen T."/>
            <person name="Pegot-Espagnet P."/>
            <person name="Pouilly N."/>
            <person name="Raftis F."/>
            <person name="Sallet E."/>
            <person name="Schiex T."/>
            <person name="Thomas J."/>
            <person name="Vandecasteele C."/>
            <person name="Vares D."/>
            <person name="Vear F."/>
            <person name="Vautrin S."/>
            <person name="Crespi M."/>
            <person name="Mangin B."/>
            <person name="Burke J.M."/>
            <person name="Salse J."/>
            <person name="Munos S."/>
            <person name="Vincourt P."/>
            <person name="Rieseberg L.H."/>
            <person name="Langlade N.B."/>
        </authorList>
    </citation>
    <scope>NUCLEOTIDE SEQUENCE [LARGE SCALE GENOMIC DNA]</scope>
    <source>
        <strain evidence="2">cv. SF193</strain>
    </source>
</reference>
<dbReference type="Proteomes" id="UP000215914">
    <property type="component" value="Chromosome 1"/>
</dbReference>
<evidence type="ECO:0000313" key="1">
    <source>
        <dbReference type="EMBL" id="OTG38390.1"/>
    </source>
</evidence>
<proteinExistence type="predicted"/>
<name>A0A251VS12_HELAN</name>
<organism evidence="1 2">
    <name type="scientific">Helianthus annuus</name>
    <name type="common">Common sunflower</name>
    <dbReference type="NCBI Taxonomy" id="4232"/>
    <lineage>
        <taxon>Eukaryota</taxon>
        <taxon>Viridiplantae</taxon>
        <taxon>Streptophyta</taxon>
        <taxon>Embryophyta</taxon>
        <taxon>Tracheophyta</taxon>
        <taxon>Spermatophyta</taxon>
        <taxon>Magnoliopsida</taxon>
        <taxon>eudicotyledons</taxon>
        <taxon>Gunneridae</taxon>
        <taxon>Pentapetalae</taxon>
        <taxon>asterids</taxon>
        <taxon>campanulids</taxon>
        <taxon>Asterales</taxon>
        <taxon>Asteraceae</taxon>
        <taxon>Asteroideae</taxon>
        <taxon>Heliantheae alliance</taxon>
        <taxon>Heliantheae</taxon>
        <taxon>Helianthus</taxon>
    </lineage>
</organism>
<protein>
    <submittedName>
        <fullName evidence="1">Uncharacterized protein</fullName>
    </submittedName>
</protein>
<sequence length="154" mass="18008">MFPLSPVSYSQEIMDLKDSTMMLPLFYQLLSRQRLKELMGYTLELKSSQIRHEQASWGLFIDGEAYGDLVIAHYADFFFFRCNINLKSLLTKNKEYVVSELRGLFLQVLGMVLNNMWCHKQKPSGCRFCEPITNPDAGKMDFEQKTRTLLKLNY</sequence>
<dbReference type="InParanoid" id="A0A251VS12"/>
<dbReference type="EMBL" id="CM007890">
    <property type="protein sequence ID" value="OTG38390.1"/>
    <property type="molecule type" value="Genomic_DNA"/>
</dbReference>
<accession>A0A251VS12</accession>
<evidence type="ECO:0000313" key="2">
    <source>
        <dbReference type="Proteomes" id="UP000215914"/>
    </source>
</evidence>
<keyword evidence="2" id="KW-1185">Reference proteome</keyword>